<feature type="transmembrane region" description="Helical" evidence="2">
    <location>
        <begin position="354"/>
        <end position="371"/>
    </location>
</feature>
<name>A0A974SGT5_9HYPH</name>
<reference evidence="3 4" key="1">
    <citation type="submission" date="2020-10" db="EMBL/GenBank/DDBJ databases">
        <title>Degradation of 1,4-Dioxane by Xanthobacter sp. YN2, via a Novel Group-2 Soluble Di-Iron Monooxygenase.</title>
        <authorList>
            <person name="Ma F."/>
            <person name="Wang Y."/>
            <person name="Yang J."/>
            <person name="Guo H."/>
            <person name="Su D."/>
            <person name="Yu L."/>
        </authorList>
    </citation>
    <scope>NUCLEOTIDE SEQUENCE [LARGE SCALE GENOMIC DNA]</scope>
    <source>
        <strain evidence="3 4">YN2</strain>
    </source>
</reference>
<organism evidence="3 4">
    <name type="scientific">Xanthobacter dioxanivorans</name>
    <dbReference type="NCBI Taxonomy" id="2528964"/>
    <lineage>
        <taxon>Bacteria</taxon>
        <taxon>Pseudomonadati</taxon>
        <taxon>Pseudomonadota</taxon>
        <taxon>Alphaproteobacteria</taxon>
        <taxon>Hyphomicrobiales</taxon>
        <taxon>Xanthobacteraceae</taxon>
        <taxon>Xanthobacter</taxon>
    </lineage>
</organism>
<evidence type="ECO:0000313" key="3">
    <source>
        <dbReference type="EMBL" id="QRG04672.1"/>
    </source>
</evidence>
<dbReference type="Proteomes" id="UP000596427">
    <property type="component" value="Chromosome"/>
</dbReference>
<proteinExistence type="predicted"/>
<protein>
    <submittedName>
        <fullName evidence="3">Uncharacterized protein</fullName>
    </submittedName>
</protein>
<dbReference type="EMBL" id="CP063362">
    <property type="protein sequence ID" value="QRG04672.1"/>
    <property type="molecule type" value="Genomic_DNA"/>
</dbReference>
<dbReference type="AlphaFoldDB" id="A0A974SGT5"/>
<feature type="transmembrane region" description="Helical" evidence="2">
    <location>
        <begin position="315"/>
        <end position="334"/>
    </location>
</feature>
<evidence type="ECO:0000256" key="1">
    <source>
        <dbReference type="SAM" id="MobiDB-lite"/>
    </source>
</evidence>
<keyword evidence="2" id="KW-1133">Transmembrane helix</keyword>
<evidence type="ECO:0000313" key="4">
    <source>
        <dbReference type="Proteomes" id="UP000596427"/>
    </source>
</evidence>
<evidence type="ECO:0000256" key="2">
    <source>
        <dbReference type="SAM" id="Phobius"/>
    </source>
</evidence>
<gene>
    <name evidence="3" type="ORF">EZH22_16000</name>
</gene>
<keyword evidence="4" id="KW-1185">Reference proteome</keyword>
<accession>A0A974SGT5</accession>
<feature type="region of interest" description="Disordered" evidence="1">
    <location>
        <begin position="267"/>
        <end position="288"/>
    </location>
</feature>
<keyword evidence="2" id="KW-0472">Membrane</keyword>
<keyword evidence="2" id="KW-0812">Transmembrane</keyword>
<sequence>MRQDLGVSRRFGRARHPLAIAGLLATLLLCATGAIAPARAAADAATVKIQGPAVVRMFGANCLSAGCWLSGLFAPIVVRENTAVVTLANGGSTAVTLTARFTPTNGLAVALGDTTPFGALKTMTIAPGEIRALPLSLPNGGLQAGLYTGELGFAGADGKVLSVPVEVRIRSSAVWALFTALCGIVLGRLAQLTYDPRTVARLQLLDRLNELEPGLASLPGGDQARLKPLFDSLRRRLAERSADAATLQPEVEALEAQIEAARRAPPPATAQLDAGAEQVQPAGPAPGFRSPGIGRRVLLWLAGISPVPLQFTYDWLLPVFTLLTLAALTIVFVLQQYGGSGTAETFGAGGLADYAGLFLAGIASEAIAGGLRKVKLG</sequence>
<dbReference type="RefSeq" id="WP_203191549.1">
    <property type="nucleotide sequence ID" value="NZ_CP063362.1"/>
</dbReference>
<dbReference type="KEGG" id="xdi:EZH22_16000"/>